<dbReference type="RefSeq" id="WP_311677409.1">
    <property type="nucleotide sequence ID" value="NZ_JAVRER010000038.1"/>
</dbReference>
<evidence type="ECO:0000256" key="1">
    <source>
        <dbReference type="SAM" id="MobiDB-lite"/>
    </source>
</evidence>
<gene>
    <name evidence="2" type="ORF">RM574_21660</name>
</gene>
<accession>A0ABD5E9J6</accession>
<feature type="region of interest" description="Disordered" evidence="1">
    <location>
        <begin position="1"/>
        <end position="106"/>
    </location>
</feature>
<dbReference type="AlphaFoldDB" id="A0ABD5E9J6"/>
<reference evidence="3" key="1">
    <citation type="submission" date="2023-07" db="EMBL/GenBank/DDBJ databases">
        <title>30 novel species of actinomycetes from the DSMZ collection.</title>
        <authorList>
            <person name="Nouioui I."/>
        </authorList>
    </citation>
    <scope>NUCLEOTIDE SEQUENCE [LARGE SCALE GENOMIC DNA]</scope>
    <source>
        <strain evidence="3">DSM 41982</strain>
    </source>
</reference>
<evidence type="ECO:0000313" key="2">
    <source>
        <dbReference type="EMBL" id="MDT0418096.1"/>
    </source>
</evidence>
<feature type="compositionally biased region" description="Pro residues" evidence="1">
    <location>
        <begin position="29"/>
        <end position="65"/>
    </location>
</feature>
<comment type="caution">
    <text evidence="2">The sequence shown here is derived from an EMBL/GenBank/DDBJ whole genome shotgun (WGS) entry which is preliminary data.</text>
</comment>
<proteinExistence type="predicted"/>
<dbReference type="Proteomes" id="UP001183607">
    <property type="component" value="Unassembled WGS sequence"/>
</dbReference>
<evidence type="ECO:0000313" key="3">
    <source>
        <dbReference type="Proteomes" id="UP001183607"/>
    </source>
</evidence>
<protein>
    <submittedName>
        <fullName evidence="2">Uncharacterized protein</fullName>
    </submittedName>
</protein>
<name>A0ABD5E9J6_9ACTN</name>
<dbReference type="EMBL" id="JAVRER010000038">
    <property type="protein sequence ID" value="MDT0418096.1"/>
    <property type="molecule type" value="Genomic_DNA"/>
</dbReference>
<sequence>MTEPEPRGGGWKRQGFIPVSRQSSEQPATPYPAPPPRGSAPPPAPPPRAAAPPPAPPPPADPAAPDPSYEPVFARLWQRWTTEGRTVPGEPDPEWAALTRRSPWPR</sequence>
<organism evidence="2 3">
    <name type="scientific">Streptomyces evansiae</name>
    <dbReference type="NCBI Taxonomy" id="3075535"/>
    <lineage>
        <taxon>Bacteria</taxon>
        <taxon>Bacillati</taxon>
        <taxon>Actinomycetota</taxon>
        <taxon>Actinomycetes</taxon>
        <taxon>Kitasatosporales</taxon>
        <taxon>Streptomycetaceae</taxon>
        <taxon>Streptomyces</taxon>
    </lineage>
</organism>